<dbReference type="PANTHER" id="PTHR46190:SF1">
    <property type="entry name" value="SI:CH211-201H21.5"/>
    <property type="match status" value="1"/>
</dbReference>
<reference evidence="3" key="2">
    <citation type="submission" date="2025-09" db="UniProtKB">
        <authorList>
            <consortium name="Ensembl"/>
        </authorList>
    </citation>
    <scope>IDENTIFICATION</scope>
</reference>
<name>A0A8C8S1F3_9SAUR</name>
<proteinExistence type="inferred from homology"/>
<dbReference type="Ensembl" id="ENSPCET00000014367.1">
    <property type="protein sequence ID" value="ENSPCEP00000013853.1"/>
    <property type="gene ID" value="ENSPCEG00000011002.1"/>
</dbReference>
<evidence type="ECO:0000313" key="3">
    <source>
        <dbReference type="Ensembl" id="ENSPCEP00000013853.1"/>
    </source>
</evidence>
<dbReference type="Pfam" id="PF01156">
    <property type="entry name" value="IU_nuc_hydro"/>
    <property type="match status" value="1"/>
</dbReference>
<feature type="domain" description="Inosine/uridine-preferring nucleoside hydrolase" evidence="2">
    <location>
        <begin position="7"/>
        <end position="312"/>
    </location>
</feature>
<organism evidence="3 4">
    <name type="scientific">Pelusios castaneus</name>
    <name type="common">West African mud turtle</name>
    <dbReference type="NCBI Taxonomy" id="367368"/>
    <lineage>
        <taxon>Eukaryota</taxon>
        <taxon>Metazoa</taxon>
        <taxon>Chordata</taxon>
        <taxon>Craniata</taxon>
        <taxon>Vertebrata</taxon>
        <taxon>Euteleostomi</taxon>
        <taxon>Archelosauria</taxon>
        <taxon>Testudinata</taxon>
        <taxon>Testudines</taxon>
        <taxon>Pleurodira</taxon>
        <taxon>Pelomedusidae</taxon>
        <taxon>Pelusios</taxon>
    </lineage>
</organism>
<dbReference type="InterPro" id="IPR036452">
    <property type="entry name" value="Ribo_hydro-like"/>
</dbReference>
<reference evidence="3" key="1">
    <citation type="submission" date="2025-08" db="UniProtKB">
        <authorList>
            <consortium name="Ensembl"/>
        </authorList>
    </citation>
    <scope>IDENTIFICATION</scope>
</reference>
<evidence type="ECO:0000313" key="4">
    <source>
        <dbReference type="Proteomes" id="UP000694393"/>
    </source>
</evidence>
<dbReference type="SUPFAM" id="SSF53590">
    <property type="entry name" value="Nucleoside hydrolase"/>
    <property type="match status" value="1"/>
</dbReference>
<dbReference type="GO" id="GO:0016799">
    <property type="term" value="F:hydrolase activity, hydrolyzing N-glycosyl compounds"/>
    <property type="evidence" value="ECO:0007669"/>
    <property type="project" value="InterPro"/>
</dbReference>
<dbReference type="Gene3D" id="3.90.245.10">
    <property type="entry name" value="Ribonucleoside hydrolase-like"/>
    <property type="match status" value="1"/>
</dbReference>
<evidence type="ECO:0000256" key="1">
    <source>
        <dbReference type="ARBA" id="ARBA00009176"/>
    </source>
</evidence>
<comment type="similarity">
    <text evidence="1">Belongs to the IUNH family.</text>
</comment>
<dbReference type="InterPro" id="IPR001910">
    <property type="entry name" value="Inosine/uridine_hydrolase_dom"/>
</dbReference>
<accession>A0A8C8S1F3</accession>
<dbReference type="InterPro" id="IPR052775">
    <property type="entry name" value="IUN_hydrolase"/>
</dbReference>
<dbReference type="PANTHER" id="PTHR46190">
    <property type="entry name" value="SI:CH211-201H21.5-RELATED"/>
    <property type="match status" value="1"/>
</dbReference>
<dbReference type="AlphaFoldDB" id="A0A8C8S1F3"/>
<dbReference type="Proteomes" id="UP000694393">
    <property type="component" value="Unplaced"/>
</dbReference>
<sequence length="320" mass="34937">MAKKLLLLDVDCGVDDAQAIMMALASPSVEILGITCCYGNTLLENVCKNVLRVLQVCNRLEIPVYQGAASPLLGGPVEGALYHGQDGLGDVPVPDAPGLDHLQKEHAVTALLRIVSEQPGQISLVATGPLTNLALAVKLDPTFPKKLKNMFIMGGNIDSRGNLTVCGEFNFATDPEAAYVVLNEFTCPTYIATWEFTCHNSLSWEFYHEWVNQDTKKAKFMKKITFHSIKYGKSNHENTGNHLWTSGFVSCDSYAMASAIDESFVTEAIETAVSVELNGSLTRGMMVVDMIGLLKKKNKAFVINKCDLEKFKALLIAALK</sequence>
<dbReference type="CDD" id="cd02649">
    <property type="entry name" value="nuc_hydro_CeIAG"/>
    <property type="match status" value="1"/>
</dbReference>
<keyword evidence="4" id="KW-1185">Reference proteome</keyword>
<evidence type="ECO:0000259" key="2">
    <source>
        <dbReference type="Pfam" id="PF01156"/>
    </source>
</evidence>
<protein>
    <recommendedName>
        <fullName evidence="2">Inosine/uridine-preferring nucleoside hydrolase domain-containing protein</fullName>
    </recommendedName>
</protein>